<dbReference type="SUPFAM" id="SSF51735">
    <property type="entry name" value="NAD(P)-binding Rossmann-fold domains"/>
    <property type="match status" value="1"/>
</dbReference>
<comment type="caution">
    <text evidence="1">The sequence shown here is derived from an EMBL/GenBank/DDBJ whole genome shotgun (WGS) entry which is preliminary data.</text>
</comment>
<reference evidence="1 2" key="1">
    <citation type="journal article" date="2021" name="Int. J. Syst. Evol. Microbiol.">
        <title>Reticulibacter mediterranei gen. nov., sp. nov., within the new family Reticulibacteraceae fam. nov., and Ktedonospora formicarum gen. nov., sp. nov., Ktedonobacter robiniae sp. nov., Dictyobacter formicarum sp. nov. and Dictyobacter arantiisoli sp. nov., belonging to the class Ktedonobacteria.</title>
        <authorList>
            <person name="Yabe S."/>
            <person name="Zheng Y."/>
            <person name="Wang C.M."/>
            <person name="Sakai Y."/>
            <person name="Abe K."/>
            <person name="Yokota A."/>
            <person name="Donadio S."/>
            <person name="Cavaletti L."/>
            <person name="Monciardini P."/>
        </authorList>
    </citation>
    <scope>NUCLEOTIDE SEQUENCE [LARGE SCALE GENOMIC DNA]</scope>
    <source>
        <strain evidence="1 2">SOSP1-30</strain>
    </source>
</reference>
<dbReference type="PANTHER" id="PTHR11695">
    <property type="entry name" value="ALCOHOL DEHYDROGENASE RELATED"/>
    <property type="match status" value="1"/>
</dbReference>
<organism evidence="1 2">
    <name type="scientific">Ktedonobacter robiniae</name>
    <dbReference type="NCBI Taxonomy" id="2778365"/>
    <lineage>
        <taxon>Bacteria</taxon>
        <taxon>Bacillati</taxon>
        <taxon>Chloroflexota</taxon>
        <taxon>Ktedonobacteria</taxon>
        <taxon>Ktedonobacterales</taxon>
        <taxon>Ktedonobacteraceae</taxon>
        <taxon>Ktedonobacter</taxon>
    </lineage>
</organism>
<accession>A0ABQ3UUF9</accession>
<dbReference type="InterPro" id="IPR036291">
    <property type="entry name" value="NAD(P)-bd_dom_sf"/>
</dbReference>
<dbReference type="InterPro" id="IPR050700">
    <property type="entry name" value="YIM1/Zinc_Alcohol_DH_Fams"/>
</dbReference>
<gene>
    <name evidence="1" type="ORF">KSB_44500</name>
</gene>
<dbReference type="EMBL" id="BNJG01000002">
    <property type="protein sequence ID" value="GHO55975.1"/>
    <property type="molecule type" value="Genomic_DNA"/>
</dbReference>
<evidence type="ECO:0000313" key="1">
    <source>
        <dbReference type="EMBL" id="GHO55975.1"/>
    </source>
</evidence>
<dbReference type="Pfam" id="PF13602">
    <property type="entry name" value="ADH_zinc_N_2"/>
    <property type="match status" value="1"/>
</dbReference>
<name>A0ABQ3UUF9_9CHLR</name>
<evidence type="ECO:0000313" key="2">
    <source>
        <dbReference type="Proteomes" id="UP000654345"/>
    </source>
</evidence>
<dbReference type="PANTHER" id="PTHR11695:SF294">
    <property type="entry name" value="RETICULON-4-INTERACTING PROTEIN 1, MITOCHONDRIAL"/>
    <property type="match status" value="1"/>
</dbReference>
<protein>
    <recommendedName>
        <fullName evidence="3">Alcohol dehydrogenase-like C-terminal domain-containing protein</fullName>
    </recommendedName>
</protein>
<dbReference type="Gene3D" id="3.40.50.720">
    <property type="entry name" value="NAD(P)-binding Rossmann-like Domain"/>
    <property type="match status" value="1"/>
</dbReference>
<dbReference type="Gene3D" id="3.90.180.10">
    <property type="entry name" value="Medium-chain alcohol dehydrogenases, catalytic domain"/>
    <property type="match status" value="1"/>
</dbReference>
<sequence>MVRKLGADVVVDYAREHFDQVLRDYDGALDLIGGDTLLKTFGVVKHGAKVVSIAGVPEPQTASKDLQAGSTLATLFWAASWKIRRQARKHGVAYRYLFMHPSGSQLSELATLIDQQKLEVVIDHIFPFAQIADAFAYLEQGHAKGKVVVQMVEH</sequence>
<keyword evidence="2" id="KW-1185">Reference proteome</keyword>
<proteinExistence type="predicted"/>
<dbReference type="Proteomes" id="UP000654345">
    <property type="component" value="Unassembled WGS sequence"/>
</dbReference>
<evidence type="ECO:0008006" key="3">
    <source>
        <dbReference type="Google" id="ProtNLM"/>
    </source>
</evidence>